<dbReference type="Pfam" id="PF12937">
    <property type="entry name" value="F-box-like"/>
    <property type="match status" value="1"/>
</dbReference>
<dbReference type="CDD" id="cd09917">
    <property type="entry name" value="F-box_SF"/>
    <property type="match status" value="1"/>
</dbReference>
<organism evidence="2 3">
    <name type="scientific">Apodospora peruviana</name>
    <dbReference type="NCBI Taxonomy" id="516989"/>
    <lineage>
        <taxon>Eukaryota</taxon>
        <taxon>Fungi</taxon>
        <taxon>Dikarya</taxon>
        <taxon>Ascomycota</taxon>
        <taxon>Pezizomycotina</taxon>
        <taxon>Sordariomycetes</taxon>
        <taxon>Sordariomycetidae</taxon>
        <taxon>Sordariales</taxon>
        <taxon>Lasiosphaeriaceae</taxon>
        <taxon>Apodospora</taxon>
    </lineage>
</organism>
<sequence length="182" mass="20709">MGHGIECTHRCKFVIPQRLLTAPVKLSSPIVTLPTELLLEIFAHADPVTTVCLALTCKRLLQVSSLTSIKIPSISHHRHRSRAAEATVTQIRYMPLMNCCAEMVSLLKPLERLHARERKIMRTALCHDCVRYVSTRPDSWHYPMEMLGPSGRQKEFHRVITTWSAGVTVQCPKCCFRPTCIY</sequence>
<dbReference type="EMBL" id="JAUEDM010000003">
    <property type="protein sequence ID" value="KAK3322912.1"/>
    <property type="molecule type" value="Genomic_DNA"/>
</dbReference>
<name>A0AAE0IDE0_9PEZI</name>
<dbReference type="SUPFAM" id="SSF81383">
    <property type="entry name" value="F-box domain"/>
    <property type="match status" value="1"/>
</dbReference>
<dbReference type="Proteomes" id="UP001283341">
    <property type="component" value="Unassembled WGS sequence"/>
</dbReference>
<dbReference type="AlphaFoldDB" id="A0AAE0IDE0"/>
<reference evidence="2" key="1">
    <citation type="journal article" date="2023" name="Mol. Phylogenet. Evol.">
        <title>Genome-scale phylogeny and comparative genomics of the fungal order Sordariales.</title>
        <authorList>
            <person name="Hensen N."/>
            <person name="Bonometti L."/>
            <person name="Westerberg I."/>
            <person name="Brannstrom I.O."/>
            <person name="Guillou S."/>
            <person name="Cros-Aarteil S."/>
            <person name="Calhoun S."/>
            <person name="Haridas S."/>
            <person name="Kuo A."/>
            <person name="Mondo S."/>
            <person name="Pangilinan J."/>
            <person name="Riley R."/>
            <person name="LaButti K."/>
            <person name="Andreopoulos B."/>
            <person name="Lipzen A."/>
            <person name="Chen C."/>
            <person name="Yan M."/>
            <person name="Daum C."/>
            <person name="Ng V."/>
            <person name="Clum A."/>
            <person name="Steindorff A."/>
            <person name="Ohm R.A."/>
            <person name="Martin F."/>
            <person name="Silar P."/>
            <person name="Natvig D.O."/>
            <person name="Lalanne C."/>
            <person name="Gautier V."/>
            <person name="Ament-Velasquez S.L."/>
            <person name="Kruys A."/>
            <person name="Hutchinson M.I."/>
            <person name="Powell A.J."/>
            <person name="Barry K."/>
            <person name="Miller A.N."/>
            <person name="Grigoriev I.V."/>
            <person name="Debuchy R."/>
            <person name="Gladieux P."/>
            <person name="Hiltunen Thoren M."/>
            <person name="Johannesson H."/>
        </authorList>
    </citation>
    <scope>NUCLEOTIDE SEQUENCE</scope>
    <source>
        <strain evidence="2">CBS 118394</strain>
    </source>
</reference>
<dbReference type="InterPro" id="IPR001810">
    <property type="entry name" value="F-box_dom"/>
</dbReference>
<feature type="domain" description="F-box" evidence="1">
    <location>
        <begin position="27"/>
        <end position="63"/>
    </location>
</feature>
<evidence type="ECO:0000259" key="1">
    <source>
        <dbReference type="PROSITE" id="PS50181"/>
    </source>
</evidence>
<evidence type="ECO:0000313" key="3">
    <source>
        <dbReference type="Proteomes" id="UP001283341"/>
    </source>
</evidence>
<proteinExistence type="predicted"/>
<accession>A0AAE0IDE0</accession>
<keyword evidence="3" id="KW-1185">Reference proteome</keyword>
<dbReference type="InterPro" id="IPR036047">
    <property type="entry name" value="F-box-like_dom_sf"/>
</dbReference>
<reference evidence="2" key="2">
    <citation type="submission" date="2023-06" db="EMBL/GenBank/DDBJ databases">
        <authorList>
            <consortium name="Lawrence Berkeley National Laboratory"/>
            <person name="Haridas S."/>
            <person name="Hensen N."/>
            <person name="Bonometti L."/>
            <person name="Westerberg I."/>
            <person name="Brannstrom I.O."/>
            <person name="Guillou S."/>
            <person name="Cros-Aarteil S."/>
            <person name="Calhoun S."/>
            <person name="Kuo A."/>
            <person name="Mondo S."/>
            <person name="Pangilinan J."/>
            <person name="Riley R."/>
            <person name="Labutti K."/>
            <person name="Andreopoulos B."/>
            <person name="Lipzen A."/>
            <person name="Chen C."/>
            <person name="Yanf M."/>
            <person name="Daum C."/>
            <person name="Ng V."/>
            <person name="Clum A."/>
            <person name="Steindorff A."/>
            <person name="Ohm R."/>
            <person name="Martin F."/>
            <person name="Silar P."/>
            <person name="Natvig D."/>
            <person name="Lalanne C."/>
            <person name="Gautier V."/>
            <person name="Ament-Velasquez S.L."/>
            <person name="Kruys A."/>
            <person name="Hutchinson M.I."/>
            <person name="Powell A.J."/>
            <person name="Barry K."/>
            <person name="Miller A.N."/>
            <person name="Grigoriev I.V."/>
            <person name="Debuchy R."/>
            <person name="Gladieux P."/>
            <person name="Thoren M.H."/>
            <person name="Johannesson H."/>
        </authorList>
    </citation>
    <scope>NUCLEOTIDE SEQUENCE</scope>
    <source>
        <strain evidence="2">CBS 118394</strain>
    </source>
</reference>
<dbReference type="PROSITE" id="PS50181">
    <property type="entry name" value="FBOX"/>
    <property type="match status" value="1"/>
</dbReference>
<evidence type="ECO:0000313" key="2">
    <source>
        <dbReference type="EMBL" id="KAK3322912.1"/>
    </source>
</evidence>
<comment type="caution">
    <text evidence="2">The sequence shown here is derived from an EMBL/GenBank/DDBJ whole genome shotgun (WGS) entry which is preliminary data.</text>
</comment>
<gene>
    <name evidence="2" type="ORF">B0H66DRAFT_217006</name>
</gene>
<dbReference type="Gene3D" id="1.20.1280.50">
    <property type="match status" value="1"/>
</dbReference>
<protein>
    <recommendedName>
        <fullName evidence="1">F-box domain-containing protein</fullName>
    </recommendedName>
</protein>